<sequence>MQKNGLKKRPRRWLPALLLGTVGLLAWQPAELYPEAWKTFYGGGKAFAATVSSSKPANSISVTAYGAVGNGKTDSLAAFDKAIKAARNQGKTLYVPSGNFLLSGVLNVTGVRIVGAGAEKSVLTSTNPSSGSINLKGKSPALQNLTHVYANTGKRDGADAKNSVTVLGASDFSIRNVRIVGAGTAGILVRDGAVDGTISGNVIKNTKADGIHLTNGSKRITIENNTVKQTGDDAIAVVSYLKDSELTSDIVIRGNKVGYSSKARGISVVGGSDVTIEKNQINNTEMAGIYIAVEKHWNTGNVKSVTVSSNTIVKTGTRPTDDHPNILVFADQGSIDDVRFTRNMISDSANAGIGVWGDGQIGNIYFTANQVKNPGAASTTFKKGEIHTEGNIGF</sequence>
<dbReference type="EMBL" id="JBBKAR010000010">
    <property type="protein sequence ID" value="MEJ8303109.1"/>
    <property type="molecule type" value="Genomic_DNA"/>
</dbReference>
<organism evidence="1 2">
    <name type="scientific">Saccharibacillus sacchari</name>
    <dbReference type="NCBI Taxonomy" id="456493"/>
    <lineage>
        <taxon>Bacteria</taxon>
        <taxon>Bacillati</taxon>
        <taxon>Bacillota</taxon>
        <taxon>Bacilli</taxon>
        <taxon>Bacillales</taxon>
        <taxon>Paenibacillaceae</taxon>
        <taxon>Saccharibacillus</taxon>
    </lineage>
</organism>
<evidence type="ECO:0000313" key="2">
    <source>
        <dbReference type="Proteomes" id="UP001380953"/>
    </source>
</evidence>
<accession>A0ACC6P849</accession>
<keyword evidence="2" id="KW-1185">Reference proteome</keyword>
<name>A0ACC6P849_9BACL</name>
<gene>
    <name evidence="1" type="ORF">WKI47_04170</name>
</gene>
<proteinExistence type="predicted"/>
<protein>
    <submittedName>
        <fullName evidence="1">Right-handed parallel beta-helix repeat-containing protein</fullName>
    </submittedName>
</protein>
<evidence type="ECO:0000313" key="1">
    <source>
        <dbReference type="EMBL" id="MEJ8303109.1"/>
    </source>
</evidence>
<reference evidence="1" key="1">
    <citation type="submission" date="2024-03" db="EMBL/GenBank/DDBJ databases">
        <title>Whole genome sequecning of epiphytes from Marcgravia umbellata leaves.</title>
        <authorList>
            <person name="Kumar G."/>
            <person name="Savka M.A."/>
        </authorList>
    </citation>
    <scope>NUCLEOTIDE SEQUENCE</scope>
    <source>
        <strain evidence="1">RIT_BL5</strain>
    </source>
</reference>
<comment type="caution">
    <text evidence="1">The sequence shown here is derived from an EMBL/GenBank/DDBJ whole genome shotgun (WGS) entry which is preliminary data.</text>
</comment>
<dbReference type="Proteomes" id="UP001380953">
    <property type="component" value="Unassembled WGS sequence"/>
</dbReference>